<dbReference type="Gene3D" id="3.30.70.1660">
    <property type="match status" value="1"/>
</dbReference>
<protein>
    <submittedName>
        <fullName evidence="6">Peptide chain release factor 2</fullName>
    </submittedName>
</protein>
<dbReference type="OrthoDB" id="2019491at2759"/>
<comment type="caution">
    <text evidence="4">The sequence shown here is derived from an EMBL/GenBank/DDBJ whole genome shotgun (WGS) entry which is preliminary data.</text>
</comment>
<evidence type="ECO:0000313" key="7">
    <source>
        <dbReference type="Proteomes" id="UP001152797"/>
    </source>
</evidence>
<reference evidence="5" key="2">
    <citation type="submission" date="2024-04" db="EMBL/GenBank/DDBJ databases">
        <authorList>
            <person name="Chen Y."/>
            <person name="Shah S."/>
            <person name="Dougan E. K."/>
            <person name="Thang M."/>
            <person name="Chan C."/>
        </authorList>
    </citation>
    <scope>NUCLEOTIDE SEQUENCE [LARGE SCALE GENOMIC DNA]</scope>
</reference>
<evidence type="ECO:0000313" key="6">
    <source>
        <dbReference type="EMBL" id="CAL4760685.1"/>
    </source>
</evidence>
<evidence type="ECO:0000256" key="1">
    <source>
        <dbReference type="ARBA" id="ARBA00010835"/>
    </source>
</evidence>
<sequence length="472" mass="52112">MSLGSLVSLGPVGSVGASLMEPLPFNVPSGRLAGRPLSTPGASQPSGWSQQSKASSGMWQTRLSAPTIVLAGLLSRHLRRRHRAKLCATKDEDTSLSEYQLKQNLENLQRRSEMLLEQSGVGSPEFEADAKAIRAESELPDLWNDASHAQKVMAKLRRLEASEKRVEDYSNFGDEVQTALELAKEAEVAGDMDESLMLKEEASAALERWEGEVSQAEVELMMGGKYDAHSCQINIYAGAGGDEACDWVCMLEKMYTNYAEQKGWSAKRLSFTEGDMLGLKSVEFEVEGDYAFGMMQRETGTHRLVRIWNGKRQTTFAGVEVVPVLPDDTVGDLEIDPKDLQWETFRSGGKGGQNVNKLETGVRVIHVPSGIRVRCTAERSQQDNRSKALAWLKAKLLLIQEQQKVQELQAIRGDLVSAEWGAQVRNYVLQPYTMVKDVRSGHERGDADRVLNGDLESHVDALLRMGANSKAA</sequence>
<dbReference type="AlphaFoldDB" id="A0A9P1BJ21"/>
<proteinExistence type="inferred from homology"/>
<dbReference type="PANTHER" id="PTHR43116">
    <property type="entry name" value="PEPTIDE CHAIN RELEASE FACTOR 2"/>
    <property type="match status" value="1"/>
</dbReference>
<dbReference type="EMBL" id="CAMXCT010000070">
    <property type="protein sequence ID" value="CAI3973373.1"/>
    <property type="molecule type" value="Genomic_DNA"/>
</dbReference>
<dbReference type="PROSITE" id="PS00745">
    <property type="entry name" value="RF_PROK_I"/>
    <property type="match status" value="1"/>
</dbReference>
<dbReference type="Pfam" id="PF03462">
    <property type="entry name" value="PCRF"/>
    <property type="match status" value="1"/>
</dbReference>
<accession>A0A9P1BJ21</accession>
<reference evidence="4" key="1">
    <citation type="submission" date="2022-10" db="EMBL/GenBank/DDBJ databases">
        <authorList>
            <person name="Chen Y."/>
            <person name="Dougan E. K."/>
            <person name="Chan C."/>
            <person name="Rhodes N."/>
            <person name="Thang M."/>
        </authorList>
    </citation>
    <scope>NUCLEOTIDE SEQUENCE</scope>
</reference>
<evidence type="ECO:0000256" key="2">
    <source>
        <dbReference type="SAM" id="MobiDB-lite"/>
    </source>
</evidence>
<dbReference type="InterPro" id="IPR005139">
    <property type="entry name" value="PCRF"/>
</dbReference>
<feature type="compositionally biased region" description="Polar residues" evidence="2">
    <location>
        <begin position="40"/>
        <end position="55"/>
    </location>
</feature>
<dbReference type="EMBL" id="CAMXCT020000070">
    <property type="protein sequence ID" value="CAL1126748.1"/>
    <property type="molecule type" value="Genomic_DNA"/>
</dbReference>
<gene>
    <name evidence="4" type="ORF">C1SCF055_LOCUS1884</name>
</gene>
<feature type="region of interest" description="Disordered" evidence="2">
    <location>
        <begin position="31"/>
        <end position="55"/>
    </location>
</feature>
<dbReference type="SMART" id="SM00937">
    <property type="entry name" value="PCRF"/>
    <property type="match status" value="1"/>
</dbReference>
<organism evidence="4">
    <name type="scientific">Cladocopium goreaui</name>
    <dbReference type="NCBI Taxonomy" id="2562237"/>
    <lineage>
        <taxon>Eukaryota</taxon>
        <taxon>Sar</taxon>
        <taxon>Alveolata</taxon>
        <taxon>Dinophyceae</taxon>
        <taxon>Suessiales</taxon>
        <taxon>Symbiodiniaceae</taxon>
        <taxon>Cladocopium</taxon>
    </lineage>
</organism>
<dbReference type="GO" id="GO:0005737">
    <property type="term" value="C:cytoplasm"/>
    <property type="evidence" value="ECO:0007669"/>
    <property type="project" value="UniProtKB-ARBA"/>
</dbReference>
<evidence type="ECO:0000313" key="5">
    <source>
        <dbReference type="EMBL" id="CAL1126748.1"/>
    </source>
</evidence>
<dbReference type="InterPro" id="IPR000352">
    <property type="entry name" value="Pep_chain_release_fac_I"/>
</dbReference>
<comment type="similarity">
    <text evidence="1">Belongs to the prokaryotic/mitochondrial release factor family.</text>
</comment>
<dbReference type="SUPFAM" id="SSF75620">
    <property type="entry name" value="Release factor"/>
    <property type="match status" value="1"/>
</dbReference>
<keyword evidence="7" id="KW-1185">Reference proteome</keyword>
<dbReference type="InterPro" id="IPR045853">
    <property type="entry name" value="Pep_chain_release_fac_I_sf"/>
</dbReference>
<dbReference type="Gene3D" id="1.20.58.410">
    <property type="entry name" value="Release factor"/>
    <property type="match status" value="1"/>
</dbReference>
<feature type="domain" description="Prokaryotic-type class I peptide chain release factors" evidence="3">
    <location>
        <begin position="346"/>
        <end position="362"/>
    </location>
</feature>
<dbReference type="Gene3D" id="3.30.160.20">
    <property type="match status" value="1"/>
</dbReference>
<dbReference type="EMBL" id="CAMXCT030000070">
    <property type="protein sequence ID" value="CAL4760685.1"/>
    <property type="molecule type" value="Genomic_DNA"/>
</dbReference>
<dbReference type="Pfam" id="PF00472">
    <property type="entry name" value="RF-1"/>
    <property type="match status" value="1"/>
</dbReference>
<dbReference type="GO" id="GO:0003747">
    <property type="term" value="F:translation release factor activity"/>
    <property type="evidence" value="ECO:0007669"/>
    <property type="project" value="InterPro"/>
</dbReference>
<dbReference type="PANTHER" id="PTHR43116:SF3">
    <property type="entry name" value="CLASS I PEPTIDE CHAIN RELEASE FACTOR"/>
    <property type="match status" value="1"/>
</dbReference>
<evidence type="ECO:0000259" key="3">
    <source>
        <dbReference type="PROSITE" id="PS00745"/>
    </source>
</evidence>
<name>A0A9P1BJ21_9DINO</name>
<evidence type="ECO:0000313" key="4">
    <source>
        <dbReference type="EMBL" id="CAI3973373.1"/>
    </source>
</evidence>
<dbReference type="Proteomes" id="UP001152797">
    <property type="component" value="Unassembled WGS sequence"/>
</dbReference>